<gene>
    <name evidence="2" type="ORF">EYF80_037301</name>
</gene>
<accession>A0A4Z2GID8</accession>
<dbReference type="AlphaFoldDB" id="A0A4Z2GID8"/>
<dbReference type="EMBL" id="SRLO01000544">
    <property type="protein sequence ID" value="TNN52534.1"/>
    <property type="molecule type" value="Genomic_DNA"/>
</dbReference>
<proteinExistence type="predicted"/>
<comment type="caution">
    <text evidence="2">The sequence shown here is derived from an EMBL/GenBank/DDBJ whole genome shotgun (WGS) entry which is preliminary data.</text>
</comment>
<evidence type="ECO:0000256" key="1">
    <source>
        <dbReference type="SAM" id="MobiDB-lite"/>
    </source>
</evidence>
<name>A0A4Z2GID8_9TELE</name>
<feature type="region of interest" description="Disordered" evidence="1">
    <location>
        <begin position="1"/>
        <end position="36"/>
    </location>
</feature>
<dbReference type="Proteomes" id="UP000314294">
    <property type="component" value="Unassembled WGS sequence"/>
</dbReference>
<keyword evidence="3" id="KW-1185">Reference proteome</keyword>
<protein>
    <submittedName>
        <fullName evidence="2">Uncharacterized protein</fullName>
    </submittedName>
</protein>
<organism evidence="2 3">
    <name type="scientific">Liparis tanakae</name>
    <name type="common">Tanaka's snailfish</name>
    <dbReference type="NCBI Taxonomy" id="230148"/>
    <lineage>
        <taxon>Eukaryota</taxon>
        <taxon>Metazoa</taxon>
        <taxon>Chordata</taxon>
        <taxon>Craniata</taxon>
        <taxon>Vertebrata</taxon>
        <taxon>Euteleostomi</taxon>
        <taxon>Actinopterygii</taxon>
        <taxon>Neopterygii</taxon>
        <taxon>Teleostei</taxon>
        <taxon>Neoteleostei</taxon>
        <taxon>Acanthomorphata</taxon>
        <taxon>Eupercaria</taxon>
        <taxon>Perciformes</taxon>
        <taxon>Cottioidei</taxon>
        <taxon>Cottales</taxon>
        <taxon>Liparidae</taxon>
        <taxon>Liparis</taxon>
    </lineage>
</organism>
<sequence>MESGFMSLPVCVRHERGDEGGAHGPEDGGAQQPRPDELGLVQVRGQELLQEPLACRGDAVRSAFRNDGVRTQEK</sequence>
<feature type="compositionally biased region" description="Basic and acidic residues" evidence="1">
    <location>
        <begin position="12"/>
        <end position="26"/>
    </location>
</feature>
<evidence type="ECO:0000313" key="3">
    <source>
        <dbReference type="Proteomes" id="UP000314294"/>
    </source>
</evidence>
<evidence type="ECO:0000313" key="2">
    <source>
        <dbReference type="EMBL" id="TNN52534.1"/>
    </source>
</evidence>
<reference evidence="2 3" key="1">
    <citation type="submission" date="2019-03" db="EMBL/GenBank/DDBJ databases">
        <title>First draft genome of Liparis tanakae, snailfish: a comprehensive survey of snailfish specific genes.</title>
        <authorList>
            <person name="Kim W."/>
            <person name="Song I."/>
            <person name="Jeong J.-H."/>
            <person name="Kim D."/>
            <person name="Kim S."/>
            <person name="Ryu S."/>
            <person name="Song J.Y."/>
            <person name="Lee S.K."/>
        </authorList>
    </citation>
    <scope>NUCLEOTIDE SEQUENCE [LARGE SCALE GENOMIC DNA]</scope>
    <source>
        <tissue evidence="2">Muscle</tissue>
    </source>
</reference>